<gene>
    <name evidence="1" type="ORF">GOP47_0013312</name>
</gene>
<keyword evidence="2" id="KW-1185">Reference proteome</keyword>
<evidence type="ECO:0000313" key="1">
    <source>
        <dbReference type="EMBL" id="KAI5071061.1"/>
    </source>
</evidence>
<dbReference type="Proteomes" id="UP000886520">
    <property type="component" value="Chromosome 13"/>
</dbReference>
<proteinExistence type="predicted"/>
<dbReference type="AlphaFoldDB" id="A0A9D4UNG5"/>
<dbReference type="EMBL" id="JABFUD020000013">
    <property type="protein sequence ID" value="KAI5071061.1"/>
    <property type="molecule type" value="Genomic_DNA"/>
</dbReference>
<comment type="caution">
    <text evidence="1">The sequence shown here is derived from an EMBL/GenBank/DDBJ whole genome shotgun (WGS) entry which is preliminary data.</text>
</comment>
<sequence>MEETAFVSRAEDDLSEDALSSSFTSRPFCLADEVELRHICVSLKLAGTLPLHGSRASMVGPCSSQKKPKGLSPFGLSKFRCGLWGP</sequence>
<protein>
    <submittedName>
        <fullName evidence="1">Uncharacterized protein</fullName>
    </submittedName>
</protein>
<name>A0A9D4UNG5_ADICA</name>
<organism evidence="1 2">
    <name type="scientific">Adiantum capillus-veneris</name>
    <name type="common">Maidenhair fern</name>
    <dbReference type="NCBI Taxonomy" id="13818"/>
    <lineage>
        <taxon>Eukaryota</taxon>
        <taxon>Viridiplantae</taxon>
        <taxon>Streptophyta</taxon>
        <taxon>Embryophyta</taxon>
        <taxon>Tracheophyta</taxon>
        <taxon>Polypodiopsida</taxon>
        <taxon>Polypodiidae</taxon>
        <taxon>Polypodiales</taxon>
        <taxon>Pteridineae</taxon>
        <taxon>Pteridaceae</taxon>
        <taxon>Vittarioideae</taxon>
        <taxon>Adiantum</taxon>
    </lineage>
</organism>
<reference evidence="1" key="1">
    <citation type="submission" date="2021-01" db="EMBL/GenBank/DDBJ databases">
        <title>Adiantum capillus-veneris genome.</title>
        <authorList>
            <person name="Fang Y."/>
            <person name="Liao Q."/>
        </authorList>
    </citation>
    <scope>NUCLEOTIDE SEQUENCE</scope>
    <source>
        <strain evidence="1">H3</strain>
        <tissue evidence="1">Leaf</tissue>
    </source>
</reference>
<accession>A0A9D4UNG5</accession>
<evidence type="ECO:0000313" key="2">
    <source>
        <dbReference type="Proteomes" id="UP000886520"/>
    </source>
</evidence>